<evidence type="ECO:0008006" key="8">
    <source>
        <dbReference type="Google" id="ProtNLM"/>
    </source>
</evidence>
<reference evidence="6 7" key="1">
    <citation type="submission" date="2015-05" db="EMBL/GenBank/DDBJ databases">
        <title>Genome sequencing and analysis of members of genus Stenotrophomonas.</title>
        <authorList>
            <person name="Patil P.P."/>
            <person name="Midha S."/>
            <person name="Patil P.B."/>
        </authorList>
    </citation>
    <scope>NUCLEOTIDE SEQUENCE [LARGE SCALE GENOMIC DNA]</scope>
    <source>
        <strain evidence="6 7">DSM 24757</strain>
    </source>
</reference>
<dbReference type="PANTHER" id="PTHR34298:SF2">
    <property type="entry name" value="SEGREGATION AND CONDENSATION PROTEIN B"/>
    <property type="match status" value="1"/>
</dbReference>
<keyword evidence="1" id="KW-0963">Cytoplasm</keyword>
<evidence type="ECO:0000256" key="1">
    <source>
        <dbReference type="ARBA" id="ARBA00022490"/>
    </source>
</evidence>
<dbReference type="GO" id="GO:0051304">
    <property type="term" value="P:chromosome separation"/>
    <property type="evidence" value="ECO:0007669"/>
    <property type="project" value="InterPro"/>
</dbReference>
<dbReference type="Proteomes" id="UP000050956">
    <property type="component" value="Unassembled WGS sequence"/>
</dbReference>
<protein>
    <recommendedName>
        <fullName evidence="8">Segregation and condensation protein B</fullName>
    </recommendedName>
</protein>
<evidence type="ECO:0000313" key="6">
    <source>
        <dbReference type="EMBL" id="KRG78209.1"/>
    </source>
</evidence>
<dbReference type="OrthoDB" id="9806226at2"/>
<keyword evidence="3" id="KW-0159">Chromosome partition</keyword>
<evidence type="ECO:0000256" key="5">
    <source>
        <dbReference type="SAM" id="MobiDB-lite"/>
    </source>
</evidence>
<dbReference type="GO" id="GO:0051301">
    <property type="term" value="P:cell division"/>
    <property type="evidence" value="ECO:0007669"/>
    <property type="project" value="UniProtKB-KW"/>
</dbReference>
<proteinExistence type="predicted"/>
<feature type="region of interest" description="Disordered" evidence="5">
    <location>
        <begin position="188"/>
        <end position="245"/>
    </location>
</feature>
<dbReference type="Gene3D" id="1.10.10.10">
    <property type="entry name" value="Winged helix-like DNA-binding domain superfamily/Winged helix DNA-binding domain"/>
    <property type="match status" value="2"/>
</dbReference>
<evidence type="ECO:0000313" key="7">
    <source>
        <dbReference type="Proteomes" id="UP000050956"/>
    </source>
</evidence>
<dbReference type="InterPro" id="IPR036388">
    <property type="entry name" value="WH-like_DNA-bd_sf"/>
</dbReference>
<keyword evidence="2" id="KW-0132">Cell division</keyword>
<dbReference type="AlphaFoldDB" id="A0A0R0DJ65"/>
<name>A0A0R0DJ65_9GAMM</name>
<gene>
    <name evidence="6" type="ORF">ABB30_05465</name>
</gene>
<sequence length="245" mass="26976">MAPEQLRSIVQAAIMAAPQPLSLRQLLELFGDQEPVSRQQLQQALQELQKSCADGGVDLVEVASGWRYQVKPAFHPWVAKLFNERRTRYSRATLETLALIAYRQPITRGEIEQIRGVAVSSQIIQTLEERGWVEVVGHREIAGRPALLGTTKAFLDHFGLRALEQLPALQTLQQSAQALAEADASPLYPRTTPVQQAPEAAPGTRAAEQDPNPFNAVEMTSVAVDQTDSESEGHPIQVGRSQIDE</sequence>
<evidence type="ECO:0000256" key="3">
    <source>
        <dbReference type="ARBA" id="ARBA00022829"/>
    </source>
</evidence>
<comment type="caution">
    <text evidence="6">The sequence shown here is derived from an EMBL/GenBank/DDBJ whole genome shotgun (WGS) entry which is preliminary data.</text>
</comment>
<dbReference type="InterPro" id="IPR036390">
    <property type="entry name" value="WH_DNA-bd_sf"/>
</dbReference>
<evidence type="ECO:0000256" key="4">
    <source>
        <dbReference type="ARBA" id="ARBA00023306"/>
    </source>
</evidence>
<dbReference type="InterPro" id="IPR005234">
    <property type="entry name" value="ScpB_csome_segregation"/>
</dbReference>
<dbReference type="NCBIfam" id="TIGR00281">
    <property type="entry name" value="SMC-Scp complex subunit ScpB"/>
    <property type="match status" value="1"/>
</dbReference>
<dbReference type="SUPFAM" id="SSF46785">
    <property type="entry name" value="Winged helix' DNA-binding domain"/>
    <property type="match status" value="2"/>
</dbReference>
<dbReference type="PANTHER" id="PTHR34298">
    <property type="entry name" value="SEGREGATION AND CONDENSATION PROTEIN B"/>
    <property type="match status" value="1"/>
</dbReference>
<accession>A0A0R0DJ65</accession>
<keyword evidence="4" id="KW-0131">Cell cycle</keyword>
<dbReference type="STRING" id="336566.ABB30_05465"/>
<keyword evidence="7" id="KW-1185">Reference proteome</keyword>
<dbReference type="Pfam" id="PF04079">
    <property type="entry name" value="SMC_ScpB"/>
    <property type="match status" value="1"/>
</dbReference>
<evidence type="ECO:0000256" key="2">
    <source>
        <dbReference type="ARBA" id="ARBA00022618"/>
    </source>
</evidence>
<dbReference type="PATRIC" id="fig|336566.3.peg.433"/>
<dbReference type="EMBL" id="LDJM01000012">
    <property type="protein sequence ID" value="KRG78209.1"/>
    <property type="molecule type" value="Genomic_DNA"/>
</dbReference>
<organism evidence="6 7">
    <name type="scientific">Stenotrophomonas ginsengisoli</name>
    <dbReference type="NCBI Taxonomy" id="336566"/>
    <lineage>
        <taxon>Bacteria</taxon>
        <taxon>Pseudomonadati</taxon>
        <taxon>Pseudomonadota</taxon>
        <taxon>Gammaproteobacteria</taxon>
        <taxon>Lysobacterales</taxon>
        <taxon>Lysobacteraceae</taxon>
        <taxon>Stenotrophomonas</taxon>
    </lineage>
</organism>